<dbReference type="NCBIfam" id="TIGR02603">
    <property type="entry name" value="CxxCH_TIGR02603"/>
    <property type="match status" value="1"/>
</dbReference>
<dbReference type="InterPro" id="IPR011041">
    <property type="entry name" value="Quinoprot_gluc/sorb_DH_b-prop"/>
</dbReference>
<reference evidence="7 8" key="1">
    <citation type="submission" date="2019-02" db="EMBL/GenBank/DDBJ databases">
        <title>Deep-cultivation of Planctomycetes and their phenomic and genomic characterization uncovers novel biology.</title>
        <authorList>
            <person name="Wiegand S."/>
            <person name="Jogler M."/>
            <person name="Boedeker C."/>
            <person name="Pinto D."/>
            <person name="Vollmers J."/>
            <person name="Rivas-Marin E."/>
            <person name="Kohn T."/>
            <person name="Peeters S.H."/>
            <person name="Heuer A."/>
            <person name="Rast P."/>
            <person name="Oberbeckmann S."/>
            <person name="Bunk B."/>
            <person name="Jeske O."/>
            <person name="Meyerdierks A."/>
            <person name="Storesund J.E."/>
            <person name="Kallscheuer N."/>
            <person name="Luecker S."/>
            <person name="Lage O.M."/>
            <person name="Pohl T."/>
            <person name="Merkel B.J."/>
            <person name="Hornburger P."/>
            <person name="Mueller R.-W."/>
            <person name="Bruemmer F."/>
            <person name="Labrenz M."/>
            <person name="Spormann A.M."/>
            <person name="Op den Camp H."/>
            <person name="Overmann J."/>
            <person name="Amann R."/>
            <person name="Jetten M.S.M."/>
            <person name="Mascher T."/>
            <person name="Medema M.H."/>
            <person name="Devos D.P."/>
            <person name="Kaster A.-K."/>
            <person name="Ovreas L."/>
            <person name="Rohde M."/>
            <person name="Galperin M.Y."/>
            <person name="Jogler C."/>
        </authorList>
    </citation>
    <scope>NUCLEOTIDE SEQUENCE [LARGE SCALE GENOMIC DNA]</scope>
    <source>
        <strain evidence="7 8">Mal4</strain>
    </source>
</reference>
<dbReference type="InterPro" id="IPR013428">
    <property type="entry name" value="Membrane-bound_put_N"/>
</dbReference>
<name>A0A517ZGA8_9PLAN</name>
<dbReference type="Gene3D" id="1.10.760.10">
    <property type="entry name" value="Cytochrome c-like domain"/>
    <property type="match status" value="1"/>
</dbReference>
<evidence type="ECO:0000313" key="7">
    <source>
        <dbReference type="EMBL" id="QDU41479.1"/>
    </source>
</evidence>
<dbReference type="Gene3D" id="1.25.10.10">
    <property type="entry name" value="Leucine-rich Repeat Variant"/>
    <property type="match status" value="3"/>
</dbReference>
<feature type="chain" id="PRO_5022058935" evidence="5">
    <location>
        <begin position="25"/>
        <end position="1034"/>
    </location>
</feature>
<keyword evidence="1 4" id="KW-0349">Heme</keyword>
<evidence type="ECO:0000256" key="4">
    <source>
        <dbReference type="PROSITE-ProRule" id="PRU00433"/>
    </source>
</evidence>
<keyword evidence="2 4" id="KW-0479">Metal-binding</keyword>
<dbReference type="NCBIfam" id="TIGR02604">
    <property type="entry name" value="Piru_Ver_Nterm"/>
    <property type="match status" value="1"/>
</dbReference>
<dbReference type="InterPro" id="IPR036909">
    <property type="entry name" value="Cyt_c-like_dom_sf"/>
</dbReference>
<dbReference type="InterPro" id="IPR011042">
    <property type="entry name" value="6-blade_b-propeller_TolB-like"/>
</dbReference>
<feature type="domain" description="Cytochrome c" evidence="6">
    <location>
        <begin position="897"/>
        <end position="1034"/>
    </location>
</feature>
<dbReference type="AlphaFoldDB" id="A0A517ZGA8"/>
<dbReference type="GO" id="GO:0020037">
    <property type="term" value="F:heme binding"/>
    <property type="evidence" value="ECO:0007669"/>
    <property type="project" value="InterPro"/>
</dbReference>
<organism evidence="7 8">
    <name type="scientific">Maioricimonas rarisocia</name>
    <dbReference type="NCBI Taxonomy" id="2528026"/>
    <lineage>
        <taxon>Bacteria</taxon>
        <taxon>Pseudomonadati</taxon>
        <taxon>Planctomycetota</taxon>
        <taxon>Planctomycetia</taxon>
        <taxon>Planctomycetales</taxon>
        <taxon>Planctomycetaceae</taxon>
        <taxon>Maioricimonas</taxon>
    </lineage>
</organism>
<keyword evidence="8" id="KW-1185">Reference proteome</keyword>
<protein>
    <submittedName>
        <fullName evidence="7">Cytochrome c</fullName>
    </submittedName>
</protein>
<keyword evidence="3 4" id="KW-0408">Iron</keyword>
<evidence type="ECO:0000313" key="8">
    <source>
        <dbReference type="Proteomes" id="UP000320496"/>
    </source>
</evidence>
<dbReference type="Pfam" id="PF23500">
    <property type="entry name" value="DUF7133"/>
    <property type="match status" value="1"/>
</dbReference>
<dbReference type="RefSeq" id="WP_145372932.1">
    <property type="nucleotide sequence ID" value="NZ_CP036275.1"/>
</dbReference>
<dbReference type="GO" id="GO:0009055">
    <property type="term" value="F:electron transfer activity"/>
    <property type="evidence" value="ECO:0007669"/>
    <property type="project" value="InterPro"/>
</dbReference>
<evidence type="ECO:0000256" key="5">
    <source>
        <dbReference type="SAM" id="SignalP"/>
    </source>
</evidence>
<dbReference type="Proteomes" id="UP000320496">
    <property type="component" value="Chromosome"/>
</dbReference>
<proteinExistence type="predicted"/>
<dbReference type="InterPro" id="IPR016024">
    <property type="entry name" value="ARM-type_fold"/>
</dbReference>
<evidence type="ECO:0000256" key="2">
    <source>
        <dbReference type="ARBA" id="ARBA00022723"/>
    </source>
</evidence>
<accession>A0A517ZGA8</accession>
<dbReference type="EMBL" id="CP036275">
    <property type="protein sequence ID" value="QDU41479.1"/>
    <property type="molecule type" value="Genomic_DNA"/>
</dbReference>
<feature type="signal peptide" evidence="5">
    <location>
        <begin position="1"/>
        <end position="24"/>
    </location>
</feature>
<gene>
    <name evidence="7" type="ORF">Mal4_58470</name>
</gene>
<dbReference type="GO" id="GO:0046872">
    <property type="term" value="F:metal ion binding"/>
    <property type="evidence" value="ECO:0007669"/>
    <property type="project" value="UniProtKB-KW"/>
</dbReference>
<dbReference type="InterPro" id="IPR011989">
    <property type="entry name" value="ARM-like"/>
</dbReference>
<dbReference type="InterPro" id="IPR009056">
    <property type="entry name" value="Cyt_c-like_dom"/>
</dbReference>
<dbReference type="SUPFAM" id="SSF50952">
    <property type="entry name" value="Soluble quinoprotein glucose dehydrogenase"/>
    <property type="match status" value="1"/>
</dbReference>
<sequence length="1034" mass="112607" precursor="true">MPALRRFPLALLLLIVVSCPPAAADDRPLPTVPDSFTVQRVAADPLVKHPTMACFDDQGRLYVCESAGTNRRSQALIDEPLDEIRVLEDTDGDGIFDKAWTFADRLTFPQGCLWYRGAVYTCSPPNVWKLEDTDGDGVCDKRTILINSFGFNGNAASIHGPFAGPDGRLYWCDGRHGHEFFDEQGNLVSKGKAARVFSCLPDGTDVQVLAGGGMDNPVEVDFMETGEVIGTCNLFYGRPRGDCLVHWTEGGVYPRYDQQDCIAEFPSTGDLLPPVYNYGHVAVSGMCRYRSSQFGNDYRDNVFVTEFNTHKVVRSVIERDGASFAHKETTDFVVWDDPDVHPTDVLEDADGSLLVIDTGGWFRIGCPTSQIAKPEIAGAIYRIRRDGAHDLDDPRGLAYADESSPETLAALLSDPRPAVRERATDQLAVSGQAADIAEKLTDLQLDAAARRQLAWSLTRSGRPEDARALARLLGDADDSVVLAALTGLSRIATPETFAALTEFQPQSPAQRRALADAWGRIAASERRAGRPTPDAVDNLLSLMSSKADRILEHAVMFALMQFDQTQPLRQALASTSSPDVQRAALVALDQAHGQTLQRDWIVPLLETEDAALRDAVIEVLNSRDGWAAESLGIFSEWLSGKELSRGRQSLLSRYLLEHFAQPEFQAFIAESLSDPGSSNAGRVVLLEVMELACRKAIPAELVTPLRAALQHDDPAVRYQAVRVVLATQDDGLVDAVRPLTDEAEPSRQVRMAALQTTFRVDPTLSAEDFAFLLSSLADADSQDETLAVCRALAEAPLNDNQLVTLAGRLPQAGPLGLSLVLQAFSRSQSAAVGQALIAAIESLDAGRTVDRYELQALLQRYPDAVQQAAAPLLEKLASAGDRDPAQIDALIPLAEGGNAARGRQIFFSKQIACGSCHRVGNEGGEVGPALSTIGAIRQPRDLIEAVIYPSASFARGYRPYAVLTDSGKVLTGVISRETAREVILRTTDLREIRIPRDEIDVLKESDTSVMPKGLHTRMTDEQLRDLLAYLQSLK</sequence>
<evidence type="ECO:0000256" key="3">
    <source>
        <dbReference type="ARBA" id="ARBA00023004"/>
    </source>
</evidence>
<dbReference type="PANTHER" id="PTHR33546:SF1">
    <property type="entry name" value="LARGE, MULTIFUNCTIONAL SECRETED PROTEIN"/>
    <property type="match status" value="1"/>
</dbReference>
<evidence type="ECO:0000259" key="6">
    <source>
        <dbReference type="PROSITE" id="PS51007"/>
    </source>
</evidence>
<dbReference type="PANTHER" id="PTHR33546">
    <property type="entry name" value="LARGE, MULTIFUNCTIONAL SECRETED PROTEIN-RELATED"/>
    <property type="match status" value="1"/>
</dbReference>
<evidence type="ECO:0000256" key="1">
    <source>
        <dbReference type="ARBA" id="ARBA00022617"/>
    </source>
</evidence>
<dbReference type="PROSITE" id="PS51007">
    <property type="entry name" value="CYTC"/>
    <property type="match status" value="1"/>
</dbReference>
<dbReference type="Gene3D" id="2.120.10.30">
    <property type="entry name" value="TolB, C-terminal domain"/>
    <property type="match status" value="1"/>
</dbReference>
<dbReference type="SUPFAM" id="SSF46626">
    <property type="entry name" value="Cytochrome c"/>
    <property type="match status" value="1"/>
</dbReference>
<dbReference type="InterPro" id="IPR055557">
    <property type="entry name" value="DUF7133"/>
</dbReference>
<dbReference type="OrthoDB" id="9770043at2"/>
<dbReference type="SUPFAM" id="SSF48371">
    <property type="entry name" value="ARM repeat"/>
    <property type="match status" value="2"/>
</dbReference>
<dbReference type="InterPro" id="IPR013427">
    <property type="entry name" value="Haem-bd_dom_put"/>
</dbReference>
<keyword evidence="5" id="KW-0732">Signal</keyword>
<dbReference type="KEGG" id="mri:Mal4_58470"/>
<dbReference type="PROSITE" id="PS51257">
    <property type="entry name" value="PROKAR_LIPOPROTEIN"/>
    <property type="match status" value="1"/>
</dbReference>